<dbReference type="InterPro" id="IPR006439">
    <property type="entry name" value="HAD-SF_hydro_IA"/>
</dbReference>
<comment type="caution">
    <text evidence="1">The sequence shown here is derived from an EMBL/GenBank/DDBJ whole genome shotgun (WGS) entry which is preliminary data.</text>
</comment>
<dbReference type="NCBIfam" id="TIGR01993">
    <property type="entry name" value="Pyr-5-nucltdase"/>
    <property type="match status" value="1"/>
</dbReference>
<dbReference type="AlphaFoldDB" id="A0A964WVL5"/>
<dbReference type="SFLD" id="SFLDS00003">
    <property type="entry name" value="Haloacid_Dehalogenase"/>
    <property type="match status" value="1"/>
</dbReference>
<dbReference type="SFLD" id="SFLDG01129">
    <property type="entry name" value="C1.5:_HAD__Beta-PGM__Phosphata"/>
    <property type="match status" value="1"/>
</dbReference>
<dbReference type="CDD" id="cd02604">
    <property type="entry name" value="HAD_5NT"/>
    <property type="match status" value="1"/>
</dbReference>
<name>A0A964WVL5_9HYPH</name>
<dbReference type="Gene3D" id="3.40.50.1000">
    <property type="entry name" value="HAD superfamily/HAD-like"/>
    <property type="match status" value="1"/>
</dbReference>
<keyword evidence="2" id="KW-1185">Reference proteome</keyword>
<dbReference type="PANTHER" id="PTHR12725:SF117">
    <property type="entry name" value="HALOACID DEHALOGENASE-LIKE HYDROLASE"/>
    <property type="match status" value="1"/>
</dbReference>
<dbReference type="SFLD" id="SFLDG01132">
    <property type="entry name" value="C1.5.3:_5'-Nucleotidase_Like"/>
    <property type="match status" value="1"/>
</dbReference>
<dbReference type="Pfam" id="PF00702">
    <property type="entry name" value="Hydrolase"/>
    <property type="match status" value="1"/>
</dbReference>
<dbReference type="Proteomes" id="UP000773614">
    <property type="component" value="Unassembled WGS sequence"/>
</dbReference>
<protein>
    <submittedName>
        <fullName evidence="1">Pyrimidine 5'-nucleotidase</fullName>
    </submittedName>
</protein>
<gene>
    <name evidence="1" type="ORF">E4O86_21880</name>
</gene>
<dbReference type="OrthoDB" id="9803141at2"/>
<dbReference type="InterPro" id="IPR023214">
    <property type="entry name" value="HAD_sf"/>
</dbReference>
<dbReference type="RefSeq" id="WP_161142686.1">
    <property type="nucleotide sequence ID" value="NZ_SPKJ01000156.1"/>
</dbReference>
<dbReference type="InterPro" id="IPR036412">
    <property type="entry name" value="HAD-like_sf"/>
</dbReference>
<dbReference type="InterPro" id="IPR010237">
    <property type="entry name" value="Pyr-5-nucltdase"/>
</dbReference>
<reference evidence="1" key="1">
    <citation type="submission" date="2019-03" db="EMBL/GenBank/DDBJ databases">
        <title>Afifella sp. nov., isolated from activated sludge.</title>
        <authorList>
            <person name="Li Q."/>
            <person name="Liu Y."/>
        </authorList>
    </citation>
    <scope>NUCLEOTIDE SEQUENCE</scope>
    <source>
        <strain evidence="1">L72</strain>
    </source>
</reference>
<dbReference type="PANTHER" id="PTHR12725">
    <property type="entry name" value="HALOACID DEHALOGENASE-LIKE HYDROLASE"/>
    <property type="match status" value="1"/>
</dbReference>
<dbReference type="SUPFAM" id="SSF56784">
    <property type="entry name" value="HAD-like"/>
    <property type="match status" value="1"/>
</dbReference>
<sequence length="246" mass="27831">MKPLTVEAVDPHAPQDLGAFRNVRAWIFDLDNTLYPRETDLFRQVDQRIRTFVQNLLGVDEAEAQRIQKSFYRDHGTTLRGLMLNHQVDPDAFLEFVHDIDHSVVRPDPVLGAAILRLPGKKYIFTNGSRRHAEKVAARLGFPEHFEDIFDIAAANLVPKPERETYDRFVARFGVDPAQAAMFEDLARNLVVPKAVGMRTVLVVPPGTREVFHGEWEFEGRDDDHVDYVTDDLGRFVGEIAGAIGA</sequence>
<proteinExistence type="predicted"/>
<evidence type="ECO:0000313" key="1">
    <source>
        <dbReference type="EMBL" id="MYZ50362.1"/>
    </source>
</evidence>
<dbReference type="EMBL" id="SPKJ01000156">
    <property type="protein sequence ID" value="MYZ50362.1"/>
    <property type="molecule type" value="Genomic_DNA"/>
</dbReference>
<dbReference type="NCBIfam" id="TIGR01509">
    <property type="entry name" value="HAD-SF-IA-v3"/>
    <property type="match status" value="1"/>
</dbReference>
<dbReference type="Gene3D" id="1.10.150.450">
    <property type="match status" value="1"/>
</dbReference>
<organism evidence="1 2">
    <name type="scientific">Propylenella binzhouense</name>
    <dbReference type="NCBI Taxonomy" id="2555902"/>
    <lineage>
        <taxon>Bacteria</taxon>
        <taxon>Pseudomonadati</taxon>
        <taxon>Pseudomonadota</taxon>
        <taxon>Alphaproteobacteria</taxon>
        <taxon>Hyphomicrobiales</taxon>
        <taxon>Propylenellaceae</taxon>
        <taxon>Propylenella</taxon>
    </lineage>
</organism>
<evidence type="ECO:0000313" key="2">
    <source>
        <dbReference type="Proteomes" id="UP000773614"/>
    </source>
</evidence>
<accession>A0A964WVL5</accession>